<feature type="domain" description="DUF6705" evidence="1">
    <location>
        <begin position="1"/>
        <end position="111"/>
    </location>
</feature>
<protein>
    <recommendedName>
        <fullName evidence="1">DUF6705 domain-containing protein</fullName>
    </recommendedName>
</protein>
<comment type="caution">
    <text evidence="2">The sequence shown here is derived from an EMBL/GenBank/DDBJ whole genome shotgun (WGS) entry which is preliminary data.</text>
</comment>
<organism evidence="2 3">
    <name type="scientific">Flavobacterium suncheonense GH29-5 = DSM 17707</name>
    <dbReference type="NCBI Taxonomy" id="1121899"/>
    <lineage>
        <taxon>Bacteria</taxon>
        <taxon>Pseudomonadati</taxon>
        <taxon>Bacteroidota</taxon>
        <taxon>Flavobacteriia</taxon>
        <taxon>Flavobacteriales</taxon>
        <taxon>Flavobacteriaceae</taxon>
        <taxon>Flavobacterium</taxon>
    </lineage>
</organism>
<dbReference type="Proteomes" id="UP000030121">
    <property type="component" value="Unassembled WGS sequence"/>
</dbReference>
<evidence type="ECO:0000259" key="1">
    <source>
        <dbReference type="Pfam" id="PF20448"/>
    </source>
</evidence>
<accession>A0A0A2LW25</accession>
<reference evidence="2 3" key="1">
    <citation type="submission" date="2013-09" db="EMBL/GenBank/DDBJ databases">
        <authorList>
            <person name="Zeng Z."/>
            <person name="Chen C."/>
        </authorList>
    </citation>
    <scope>NUCLEOTIDE SEQUENCE [LARGE SCALE GENOMIC DNA]</scope>
    <source>
        <strain evidence="2 3">GH29-5</strain>
    </source>
</reference>
<feature type="non-terminal residue" evidence="2">
    <location>
        <position position="112"/>
    </location>
</feature>
<keyword evidence="3" id="KW-1185">Reference proteome</keyword>
<feature type="non-terminal residue" evidence="2">
    <location>
        <position position="1"/>
    </location>
</feature>
<evidence type="ECO:0000313" key="2">
    <source>
        <dbReference type="EMBL" id="KGO84562.1"/>
    </source>
</evidence>
<name>A0A0A2LW25_9FLAO</name>
<dbReference type="EMBL" id="JRLW01000093">
    <property type="protein sequence ID" value="KGO84562.1"/>
    <property type="molecule type" value="Genomic_DNA"/>
</dbReference>
<evidence type="ECO:0000313" key="3">
    <source>
        <dbReference type="Proteomes" id="UP000030121"/>
    </source>
</evidence>
<dbReference type="Pfam" id="PF20448">
    <property type="entry name" value="DUF6705"/>
    <property type="match status" value="1"/>
</dbReference>
<dbReference type="RefSeq" id="WP_035745335.1">
    <property type="nucleotide sequence ID" value="NZ_JRLW01000093.1"/>
</dbReference>
<dbReference type="AlphaFoldDB" id="A0A0A2LW25"/>
<proteinExistence type="predicted"/>
<dbReference type="InterPro" id="IPR046551">
    <property type="entry name" value="DUF6705"/>
</dbReference>
<gene>
    <name evidence="2" type="ORF">Q764_14515</name>
</gene>
<sequence length="112" mass="12897">ILIGEYRYIDSNDVTLVNTLNNINNNEIDELYHQISGATLKAKSEYPSCNDCSNDEYRVKVDFSDPEREYIPMALMLRVLSPTQIRVKLYRDGKPFMANQPDNAPIEIRIPS</sequence>